<accession>U5DK50</accession>
<protein>
    <submittedName>
        <fullName evidence="2">Uncharacterized protein</fullName>
    </submittedName>
</protein>
<name>U5DK50_9CHRO</name>
<gene>
    <name evidence="2" type="ORF">KR51_00024580</name>
</gene>
<keyword evidence="3" id="KW-1185">Reference proteome</keyword>
<dbReference type="AlphaFoldDB" id="U5DK50"/>
<keyword evidence="1" id="KW-0472">Membrane</keyword>
<dbReference type="InParanoid" id="U5DK50"/>
<comment type="caution">
    <text evidence="2">The sequence shown here is derived from an EMBL/GenBank/DDBJ whole genome shotgun (WGS) entry which is preliminary data.</text>
</comment>
<keyword evidence="1" id="KW-0812">Transmembrane</keyword>
<keyword evidence="1" id="KW-1133">Transmembrane helix</keyword>
<sequence length="84" mass="9355">MFSLHYVYYISPLQQPTGSPSISGVVRLLLSRALLLLRATILNTFLLLPVVAVSITSMLTYEHGQHGIDVQVEQLHTEIGRHSI</sequence>
<evidence type="ECO:0000256" key="1">
    <source>
        <dbReference type="SAM" id="Phobius"/>
    </source>
</evidence>
<dbReference type="Proteomes" id="UP000016960">
    <property type="component" value="Unassembled WGS sequence"/>
</dbReference>
<feature type="transmembrane region" description="Helical" evidence="1">
    <location>
        <begin position="35"/>
        <end position="55"/>
    </location>
</feature>
<evidence type="ECO:0000313" key="2">
    <source>
        <dbReference type="EMBL" id="ERN40954.1"/>
    </source>
</evidence>
<organism evidence="2 3">
    <name type="scientific">Rubidibacter lacunae KORDI 51-2</name>
    <dbReference type="NCBI Taxonomy" id="582515"/>
    <lineage>
        <taxon>Bacteria</taxon>
        <taxon>Bacillati</taxon>
        <taxon>Cyanobacteriota</taxon>
        <taxon>Cyanophyceae</taxon>
        <taxon>Oscillatoriophycideae</taxon>
        <taxon>Chroococcales</taxon>
        <taxon>Aphanothecaceae</taxon>
        <taxon>Rubidibacter</taxon>
    </lineage>
</organism>
<reference evidence="2 3" key="1">
    <citation type="submission" date="2013-05" db="EMBL/GenBank/DDBJ databases">
        <title>Draft genome sequence of Rubidibacter lacunae KORDI 51-2.</title>
        <authorList>
            <person name="Choi D.H."/>
            <person name="Noh J.H."/>
            <person name="Kwon K.-K."/>
            <person name="Lee J.-H."/>
            <person name="Ryu J.-Y."/>
        </authorList>
    </citation>
    <scope>NUCLEOTIDE SEQUENCE [LARGE SCALE GENOMIC DNA]</scope>
    <source>
        <strain evidence="2 3">KORDI 51-2</strain>
    </source>
</reference>
<evidence type="ECO:0000313" key="3">
    <source>
        <dbReference type="Proteomes" id="UP000016960"/>
    </source>
</evidence>
<proteinExistence type="predicted"/>
<dbReference type="EMBL" id="ASSJ01000060">
    <property type="protein sequence ID" value="ERN40954.1"/>
    <property type="molecule type" value="Genomic_DNA"/>
</dbReference>